<gene>
    <name evidence="1" type="ORF">POVWA1_026780</name>
    <name evidence="2" type="ORF">POVWA2_026750</name>
</gene>
<keyword evidence="4" id="KW-1185">Reference proteome</keyword>
<dbReference type="EMBL" id="FLRD01000081">
    <property type="protein sequence ID" value="SBT35324.1"/>
    <property type="molecule type" value="Genomic_DNA"/>
</dbReference>
<evidence type="ECO:0000313" key="4">
    <source>
        <dbReference type="Proteomes" id="UP000078555"/>
    </source>
</evidence>
<evidence type="ECO:0000313" key="3">
    <source>
        <dbReference type="Proteomes" id="UP000078550"/>
    </source>
</evidence>
<organism evidence="1 4">
    <name type="scientific">Plasmodium ovale wallikeri</name>
    <dbReference type="NCBI Taxonomy" id="864142"/>
    <lineage>
        <taxon>Eukaryota</taxon>
        <taxon>Sar</taxon>
        <taxon>Alveolata</taxon>
        <taxon>Apicomplexa</taxon>
        <taxon>Aconoidasida</taxon>
        <taxon>Haemosporida</taxon>
        <taxon>Plasmodiidae</taxon>
        <taxon>Plasmodium</taxon>
        <taxon>Plasmodium (Plasmodium)</taxon>
    </lineage>
</organism>
<name>A0A1A8YUW9_PLAOA</name>
<evidence type="ECO:0000313" key="2">
    <source>
        <dbReference type="EMBL" id="SBT35788.1"/>
    </source>
</evidence>
<evidence type="ECO:0000313" key="1">
    <source>
        <dbReference type="EMBL" id="SBT35324.1"/>
    </source>
</evidence>
<reference evidence="3 4" key="1">
    <citation type="submission" date="2016-05" db="EMBL/GenBank/DDBJ databases">
        <authorList>
            <person name="Naeem Raeece"/>
        </authorList>
    </citation>
    <scope>NUCLEOTIDE SEQUENCE [LARGE SCALE GENOMIC DNA]</scope>
</reference>
<accession>A0A1A8YUW9</accession>
<reference evidence="1" key="2">
    <citation type="submission" date="2016-05" db="EMBL/GenBank/DDBJ databases">
        <authorList>
            <person name="Lavstsen T."/>
            <person name="Jespersen J.S."/>
        </authorList>
    </citation>
    <scope>NUCLEOTIDE SEQUENCE [LARGE SCALE GENOMIC DNA]</scope>
</reference>
<dbReference type="Proteomes" id="UP000078555">
    <property type="component" value="Unassembled WGS sequence"/>
</dbReference>
<dbReference type="AlphaFoldDB" id="A0A1A8YUW9"/>
<dbReference type="EMBL" id="FLRE01000107">
    <property type="protein sequence ID" value="SBT35788.1"/>
    <property type="molecule type" value="Genomic_DNA"/>
</dbReference>
<protein>
    <submittedName>
        <fullName evidence="1">Uncharacterized protein</fullName>
    </submittedName>
</protein>
<dbReference type="Proteomes" id="UP000078550">
    <property type="component" value="Unassembled WGS sequence"/>
</dbReference>
<sequence>MRYKSRSDHPMGSLHPDYSNFADEVSCPPHDLLRRSLHSISSPLHCVSGVFLMFGCTYITSTSAIYARRAHYCVFPIPVYTQHNIIKKKKKKGAYKNEIHKPH</sequence>
<proteinExistence type="predicted"/>